<proteinExistence type="predicted"/>
<dbReference type="AlphaFoldDB" id="A0A514BNW3"/>
<accession>A0A514BNW3</accession>
<evidence type="ECO:0000256" key="1">
    <source>
        <dbReference type="SAM" id="MobiDB-lite"/>
    </source>
</evidence>
<feature type="compositionally biased region" description="Low complexity" evidence="1">
    <location>
        <begin position="37"/>
        <end position="68"/>
    </location>
</feature>
<dbReference type="Pfam" id="PF11906">
    <property type="entry name" value="DUF3426"/>
    <property type="match status" value="1"/>
</dbReference>
<gene>
    <name evidence="2" type="ORF">FKV23_02315</name>
</gene>
<dbReference type="InterPro" id="IPR021834">
    <property type="entry name" value="DUF3426"/>
</dbReference>
<reference evidence="2 3" key="1">
    <citation type="submission" date="2019-06" db="EMBL/GenBank/DDBJ databases">
        <title>Lysobacter alkalisoli sp. nov. isolated from saline-alkali soil.</title>
        <authorList>
            <person name="Sun J.-Q."/>
            <person name="Xu L."/>
        </authorList>
    </citation>
    <scope>NUCLEOTIDE SEQUENCE [LARGE SCALE GENOMIC DNA]</scope>
    <source>
        <strain evidence="2 3">SJ-36</strain>
    </source>
</reference>
<evidence type="ECO:0000313" key="2">
    <source>
        <dbReference type="EMBL" id="QDH69062.1"/>
    </source>
</evidence>
<sequence>MFIPCPNCGFLVALAAKRTGRSQHCPRCNTLLEEDTATSATPPAEATADTPQQPPTATTSGKPAEPAQSSPPLPPTPAPPVPAASSGPSFTRVRVDPHASAPQWPLLLTIAGLAALLALQLLLAQRAELAGKAQWRPLMTALCTVLRCDLPPWHQPAAYVMLDRSVRPIADRPGVLQVNASFRNDARWAQAWPTLVLSLSDADGRQVGQRAFAPGDYHGTHAADDRLESGQSATVAFEVVEPAPNIVAFTFDFR</sequence>
<keyword evidence="3" id="KW-1185">Reference proteome</keyword>
<organism evidence="2 3">
    <name type="scientific">Marilutibacter alkalisoli</name>
    <dbReference type="NCBI Taxonomy" id="2591633"/>
    <lineage>
        <taxon>Bacteria</taxon>
        <taxon>Pseudomonadati</taxon>
        <taxon>Pseudomonadota</taxon>
        <taxon>Gammaproteobacteria</taxon>
        <taxon>Lysobacterales</taxon>
        <taxon>Lysobacteraceae</taxon>
        <taxon>Marilutibacter</taxon>
    </lineage>
</organism>
<feature type="compositionally biased region" description="Pro residues" evidence="1">
    <location>
        <begin position="69"/>
        <end position="82"/>
    </location>
</feature>
<dbReference type="KEGG" id="lyj:FKV23_02315"/>
<name>A0A514BNW3_9GAMM</name>
<dbReference type="RefSeq" id="WP_141622404.1">
    <property type="nucleotide sequence ID" value="NZ_CP041242.1"/>
</dbReference>
<dbReference type="EMBL" id="CP041242">
    <property type="protein sequence ID" value="QDH69062.1"/>
    <property type="molecule type" value="Genomic_DNA"/>
</dbReference>
<feature type="region of interest" description="Disordered" evidence="1">
    <location>
        <begin position="36"/>
        <end position="94"/>
    </location>
</feature>
<evidence type="ECO:0000313" key="3">
    <source>
        <dbReference type="Proteomes" id="UP000317199"/>
    </source>
</evidence>
<dbReference type="OrthoDB" id="6717714at2"/>
<protein>
    <submittedName>
        <fullName evidence="2">DUF3426 domain-containing protein</fullName>
    </submittedName>
</protein>
<dbReference type="Proteomes" id="UP000317199">
    <property type="component" value="Chromosome"/>
</dbReference>